<feature type="coiled-coil region" evidence="1">
    <location>
        <begin position="101"/>
        <end position="128"/>
    </location>
</feature>
<evidence type="ECO:0000313" key="5">
    <source>
        <dbReference type="Proteomes" id="UP000014760"/>
    </source>
</evidence>
<proteinExistence type="predicted"/>
<gene>
    <name evidence="3" type="ORF">CAPTEDRAFT_221323</name>
</gene>
<sequence length="207" mass="24108">MNRLKNTVDIPRSLTWKPQEDLQEEEEITDSLCGFHVEFIDSKSPTMAVMPVTWVCKGTFCYWSKRCGVEKKETELAEPEESCCLFNIREFTGARTDDLRRARELCQRAELHSNLESEEEESKRHSEAPTYLTDYAQLKDFILDCMVSLNWYLVFDELLFSADEENEEGEPELPALTKFGEKKSITPKRSSLEEYMPLPTQPMTKKK</sequence>
<name>R7UFP0_CAPTE</name>
<accession>R7UFP0</accession>
<reference evidence="4" key="3">
    <citation type="submission" date="2015-06" db="UniProtKB">
        <authorList>
            <consortium name="EnsemblMetazoa"/>
        </authorList>
    </citation>
    <scope>IDENTIFICATION</scope>
</reference>
<evidence type="ECO:0000313" key="3">
    <source>
        <dbReference type="EMBL" id="ELU05354.1"/>
    </source>
</evidence>
<dbReference type="HOGENOM" id="CLU_1327503_0_0_1"/>
<feature type="region of interest" description="Disordered" evidence="2">
    <location>
        <begin position="165"/>
        <end position="207"/>
    </location>
</feature>
<reference evidence="5" key="1">
    <citation type="submission" date="2012-12" db="EMBL/GenBank/DDBJ databases">
        <authorList>
            <person name="Hellsten U."/>
            <person name="Grimwood J."/>
            <person name="Chapman J.A."/>
            <person name="Shapiro H."/>
            <person name="Aerts A."/>
            <person name="Otillar R.P."/>
            <person name="Terry A.Y."/>
            <person name="Boore J.L."/>
            <person name="Simakov O."/>
            <person name="Marletaz F."/>
            <person name="Cho S.-J."/>
            <person name="Edsinger-Gonzales E."/>
            <person name="Havlak P."/>
            <person name="Kuo D.-H."/>
            <person name="Larsson T."/>
            <person name="Lv J."/>
            <person name="Arendt D."/>
            <person name="Savage R."/>
            <person name="Osoegawa K."/>
            <person name="de Jong P."/>
            <person name="Lindberg D.R."/>
            <person name="Seaver E.C."/>
            <person name="Weisblat D.A."/>
            <person name="Putnam N.H."/>
            <person name="Grigoriev I.V."/>
            <person name="Rokhsar D.S."/>
        </authorList>
    </citation>
    <scope>NUCLEOTIDE SEQUENCE</scope>
    <source>
        <strain evidence="5">I ESC-2004</strain>
    </source>
</reference>
<keyword evidence="5" id="KW-1185">Reference proteome</keyword>
<evidence type="ECO:0000256" key="1">
    <source>
        <dbReference type="SAM" id="Coils"/>
    </source>
</evidence>
<dbReference type="EnsemblMetazoa" id="CapteT221323">
    <property type="protein sequence ID" value="CapteP221323"/>
    <property type="gene ID" value="CapteG221323"/>
</dbReference>
<reference evidence="3 5" key="2">
    <citation type="journal article" date="2013" name="Nature">
        <title>Insights into bilaterian evolution from three spiralian genomes.</title>
        <authorList>
            <person name="Simakov O."/>
            <person name="Marletaz F."/>
            <person name="Cho S.J."/>
            <person name="Edsinger-Gonzales E."/>
            <person name="Havlak P."/>
            <person name="Hellsten U."/>
            <person name="Kuo D.H."/>
            <person name="Larsson T."/>
            <person name="Lv J."/>
            <person name="Arendt D."/>
            <person name="Savage R."/>
            <person name="Osoegawa K."/>
            <person name="de Jong P."/>
            <person name="Grimwood J."/>
            <person name="Chapman J.A."/>
            <person name="Shapiro H."/>
            <person name="Aerts A."/>
            <person name="Otillar R.P."/>
            <person name="Terry A.Y."/>
            <person name="Boore J.L."/>
            <person name="Grigoriev I.V."/>
            <person name="Lindberg D.R."/>
            <person name="Seaver E.C."/>
            <person name="Weisblat D.A."/>
            <person name="Putnam N.H."/>
            <person name="Rokhsar D.S."/>
        </authorList>
    </citation>
    <scope>NUCLEOTIDE SEQUENCE</scope>
    <source>
        <strain evidence="3 5">I ESC-2004</strain>
    </source>
</reference>
<evidence type="ECO:0000313" key="4">
    <source>
        <dbReference type="EnsemblMetazoa" id="CapteP221323"/>
    </source>
</evidence>
<dbReference type="AlphaFoldDB" id="R7UFP0"/>
<dbReference type="EMBL" id="KB301608">
    <property type="protein sequence ID" value="ELU05354.1"/>
    <property type="molecule type" value="Genomic_DNA"/>
</dbReference>
<organism evidence="3">
    <name type="scientific">Capitella teleta</name>
    <name type="common">Polychaete worm</name>
    <dbReference type="NCBI Taxonomy" id="283909"/>
    <lineage>
        <taxon>Eukaryota</taxon>
        <taxon>Metazoa</taxon>
        <taxon>Spiralia</taxon>
        <taxon>Lophotrochozoa</taxon>
        <taxon>Annelida</taxon>
        <taxon>Polychaeta</taxon>
        <taxon>Sedentaria</taxon>
        <taxon>Scolecida</taxon>
        <taxon>Capitellidae</taxon>
        <taxon>Capitella</taxon>
    </lineage>
</organism>
<protein>
    <submittedName>
        <fullName evidence="3 4">Uncharacterized protein</fullName>
    </submittedName>
</protein>
<evidence type="ECO:0000256" key="2">
    <source>
        <dbReference type="SAM" id="MobiDB-lite"/>
    </source>
</evidence>
<dbReference type="Proteomes" id="UP000014760">
    <property type="component" value="Unassembled WGS sequence"/>
</dbReference>
<dbReference type="EMBL" id="AMQN01007879">
    <property type="status" value="NOT_ANNOTATED_CDS"/>
    <property type="molecule type" value="Genomic_DNA"/>
</dbReference>
<keyword evidence="1" id="KW-0175">Coiled coil</keyword>